<sequence length="87" mass="10442">MLIYYEPYNLDKDKNQFTEIITDTTFTYKLPEVPIRNVQFKEPGKYQLNWLIKDMVIFDTIKGRKDSEPLPMKIEETRVSKRIVVVK</sequence>
<accession>A0ABT8CQW7</accession>
<reference evidence="2" key="1">
    <citation type="journal article" date="2019" name="Int. J. Syst. Evol. Microbiol.">
        <title>The Global Catalogue of Microorganisms (GCM) 10K type strain sequencing project: providing services to taxonomists for standard genome sequencing and annotation.</title>
        <authorList>
            <consortium name="The Broad Institute Genomics Platform"/>
            <consortium name="The Broad Institute Genome Sequencing Center for Infectious Disease"/>
            <person name="Wu L."/>
            <person name="Ma J."/>
        </authorList>
    </citation>
    <scope>NUCLEOTIDE SEQUENCE [LARGE SCALE GENOMIC DNA]</scope>
    <source>
        <strain evidence="2">CECT 7184</strain>
    </source>
</reference>
<organism evidence="1 2">
    <name type="scientific">Paenimyroides ceti</name>
    <dbReference type="NCBI Taxonomy" id="395087"/>
    <lineage>
        <taxon>Bacteria</taxon>
        <taxon>Pseudomonadati</taxon>
        <taxon>Bacteroidota</taxon>
        <taxon>Flavobacteriia</taxon>
        <taxon>Flavobacteriales</taxon>
        <taxon>Flavobacteriaceae</taxon>
        <taxon>Paenimyroides</taxon>
    </lineage>
</organism>
<comment type="caution">
    <text evidence="1">The sequence shown here is derived from an EMBL/GenBank/DDBJ whole genome shotgun (WGS) entry which is preliminary data.</text>
</comment>
<dbReference type="RefSeq" id="WP_290362292.1">
    <property type="nucleotide sequence ID" value="NZ_JAUFQU010000001.1"/>
</dbReference>
<evidence type="ECO:0000313" key="1">
    <source>
        <dbReference type="EMBL" id="MDN3706161.1"/>
    </source>
</evidence>
<keyword evidence="2" id="KW-1185">Reference proteome</keyword>
<proteinExistence type="predicted"/>
<name>A0ABT8CQW7_9FLAO</name>
<protein>
    <submittedName>
        <fullName evidence="1">Uncharacterized protein</fullName>
    </submittedName>
</protein>
<dbReference type="EMBL" id="JAUFQU010000001">
    <property type="protein sequence ID" value="MDN3706161.1"/>
    <property type="molecule type" value="Genomic_DNA"/>
</dbReference>
<gene>
    <name evidence="1" type="ORF">QW060_03370</name>
</gene>
<evidence type="ECO:0000313" key="2">
    <source>
        <dbReference type="Proteomes" id="UP001242368"/>
    </source>
</evidence>
<dbReference type="Proteomes" id="UP001242368">
    <property type="component" value="Unassembled WGS sequence"/>
</dbReference>